<evidence type="ECO:0000256" key="6">
    <source>
        <dbReference type="ARBA" id="ARBA00023065"/>
    </source>
</evidence>
<dbReference type="AlphaFoldDB" id="A0A1V6LVE5"/>
<dbReference type="GO" id="GO:0030001">
    <property type="term" value="P:metal ion transport"/>
    <property type="evidence" value="ECO:0007669"/>
    <property type="project" value="UniProtKB-ARBA"/>
</dbReference>
<protein>
    <submittedName>
        <fullName evidence="9">Potassium transporter TrkH</fullName>
    </submittedName>
</protein>
<keyword evidence="7 8" id="KW-0472">Membrane</keyword>
<dbReference type="RefSeq" id="WP_080317715.1">
    <property type="nucleotide sequence ID" value="NZ_MTBC01000001.1"/>
</dbReference>
<sequence>MEKLKRINKRYQKFKLGISPQQNLLYGFLSYVFIGTLLLALPIFQKAPIAFLDSLFMATSAVSTTGLVTVPLAESYNLGGQLILLSLFQLGGIGYLTFTTFVILSTTRKITHWHQKILKTEFALPKTITIGIFLKSVILFTVIMEFLGTVLLTVVFTQEGQPFWTALYNGFFHSISAFCTAGFSLFGDGFMSYTANGWVNVIISLLAISGSLGFIVITDFYLLLRYKAHKLSFTTKIILFGFLFLLTSGTILVFALEPTINQLEGKERFLAAFFQTMSAMTTVGFNSVDFGNFSQAILLVIIFLMYVGASPSGTAGGIKITTLTALIAILKSRIQGNQQVTFLGKAIPQERLSIATSSFIFYSSILVLGCFVITLTNHHKFENLFFEVASALGTVGLSTGITSQLDVLGKLTLIVLMFIGRLGVLTFGFALWHRNNKLFEPCEEEDIAL</sequence>
<keyword evidence="4 8" id="KW-0812">Transmembrane</keyword>
<evidence type="ECO:0000256" key="2">
    <source>
        <dbReference type="ARBA" id="ARBA00022448"/>
    </source>
</evidence>
<evidence type="ECO:0000256" key="3">
    <source>
        <dbReference type="ARBA" id="ARBA00022475"/>
    </source>
</evidence>
<feature type="transmembrane region" description="Helical" evidence="8">
    <location>
        <begin position="24"/>
        <end position="44"/>
    </location>
</feature>
<feature type="transmembrane region" description="Helical" evidence="8">
    <location>
        <begin position="166"/>
        <end position="186"/>
    </location>
</feature>
<dbReference type="EMBL" id="MTBC01000001">
    <property type="protein sequence ID" value="OQD44152.1"/>
    <property type="molecule type" value="Genomic_DNA"/>
</dbReference>
<dbReference type="InterPro" id="IPR003445">
    <property type="entry name" value="Cat_transpt"/>
</dbReference>
<feature type="transmembrane region" description="Helical" evidence="8">
    <location>
        <begin position="411"/>
        <end position="432"/>
    </location>
</feature>
<proteinExistence type="predicted"/>
<comment type="subcellular location">
    <subcellularLocation>
        <location evidence="1">Cell membrane</location>
        <topology evidence="1">Multi-pass membrane protein</topology>
    </subcellularLocation>
</comment>
<feature type="transmembrane region" description="Helical" evidence="8">
    <location>
        <begin position="82"/>
        <end position="107"/>
    </location>
</feature>
<dbReference type="Proteomes" id="UP000191680">
    <property type="component" value="Unassembled WGS sequence"/>
</dbReference>
<evidence type="ECO:0000256" key="7">
    <source>
        <dbReference type="ARBA" id="ARBA00023136"/>
    </source>
</evidence>
<dbReference type="OrthoDB" id="9810952at2"/>
<evidence type="ECO:0000256" key="8">
    <source>
        <dbReference type="SAM" id="Phobius"/>
    </source>
</evidence>
<keyword evidence="2" id="KW-0813">Transport</keyword>
<evidence type="ECO:0000313" key="9">
    <source>
        <dbReference type="EMBL" id="OQD44152.1"/>
    </source>
</evidence>
<organism evidence="9 10">
    <name type="scientific">Croceivirga radicis</name>
    <dbReference type="NCBI Taxonomy" id="1929488"/>
    <lineage>
        <taxon>Bacteria</taxon>
        <taxon>Pseudomonadati</taxon>
        <taxon>Bacteroidota</taxon>
        <taxon>Flavobacteriia</taxon>
        <taxon>Flavobacteriales</taxon>
        <taxon>Flavobacteriaceae</taxon>
        <taxon>Croceivirga</taxon>
    </lineage>
</organism>
<keyword evidence="5 8" id="KW-1133">Transmembrane helix</keyword>
<keyword evidence="3" id="KW-1003">Cell membrane</keyword>
<feature type="transmembrane region" description="Helical" evidence="8">
    <location>
        <begin position="51"/>
        <end position="70"/>
    </location>
</feature>
<evidence type="ECO:0000313" key="10">
    <source>
        <dbReference type="Proteomes" id="UP000191680"/>
    </source>
</evidence>
<dbReference type="GO" id="GO:0008324">
    <property type="term" value="F:monoatomic cation transmembrane transporter activity"/>
    <property type="evidence" value="ECO:0007669"/>
    <property type="project" value="InterPro"/>
</dbReference>
<name>A0A1V6LVE5_9FLAO</name>
<accession>A0A1V6LVE5</accession>
<evidence type="ECO:0000256" key="5">
    <source>
        <dbReference type="ARBA" id="ARBA00022989"/>
    </source>
</evidence>
<feature type="transmembrane region" description="Helical" evidence="8">
    <location>
        <begin position="128"/>
        <end position="154"/>
    </location>
</feature>
<feature type="transmembrane region" description="Helical" evidence="8">
    <location>
        <begin position="293"/>
        <end position="309"/>
    </location>
</feature>
<reference evidence="9 10" key="1">
    <citation type="submission" date="2016-12" db="EMBL/GenBank/DDBJ databases">
        <authorList>
            <person name="Song W.-J."/>
            <person name="Kurnit D.M."/>
        </authorList>
    </citation>
    <scope>NUCLEOTIDE SEQUENCE [LARGE SCALE GENOMIC DNA]</scope>
    <source>
        <strain evidence="9 10">HSG9</strain>
    </source>
</reference>
<dbReference type="GO" id="GO:0005886">
    <property type="term" value="C:plasma membrane"/>
    <property type="evidence" value="ECO:0007669"/>
    <property type="project" value="UniProtKB-SubCell"/>
</dbReference>
<keyword evidence="10" id="KW-1185">Reference proteome</keyword>
<dbReference type="PANTHER" id="PTHR32024">
    <property type="entry name" value="TRK SYSTEM POTASSIUM UPTAKE PROTEIN TRKG-RELATED"/>
    <property type="match status" value="1"/>
</dbReference>
<dbReference type="PANTHER" id="PTHR32024:SF1">
    <property type="entry name" value="KTR SYSTEM POTASSIUM UPTAKE PROTEIN B"/>
    <property type="match status" value="1"/>
</dbReference>
<keyword evidence="6" id="KW-0406">Ion transport</keyword>
<feature type="transmembrane region" description="Helical" evidence="8">
    <location>
        <begin position="237"/>
        <end position="256"/>
    </location>
</feature>
<evidence type="ECO:0000256" key="4">
    <source>
        <dbReference type="ARBA" id="ARBA00022692"/>
    </source>
</evidence>
<gene>
    <name evidence="9" type="ORF">BUL40_00945</name>
</gene>
<feature type="transmembrane region" description="Helical" evidence="8">
    <location>
        <begin position="198"/>
        <end position="217"/>
    </location>
</feature>
<feature type="transmembrane region" description="Helical" evidence="8">
    <location>
        <begin position="354"/>
        <end position="375"/>
    </location>
</feature>
<dbReference type="Pfam" id="PF02386">
    <property type="entry name" value="TrkH"/>
    <property type="match status" value="1"/>
</dbReference>
<evidence type="ECO:0000256" key="1">
    <source>
        <dbReference type="ARBA" id="ARBA00004651"/>
    </source>
</evidence>
<comment type="caution">
    <text evidence="9">The sequence shown here is derived from an EMBL/GenBank/DDBJ whole genome shotgun (WGS) entry which is preliminary data.</text>
</comment>